<protein>
    <recommendedName>
        <fullName evidence="9">Kynurenine 3-monooxygenase</fullName>
        <ecNumber evidence="9">1.14.13.9</ecNumber>
    </recommendedName>
    <alternativeName>
        <fullName evidence="9">Kynurenine 3-hydroxylase</fullName>
    </alternativeName>
</protein>
<dbReference type="EC" id="1.14.13.9" evidence="9"/>
<comment type="caution">
    <text evidence="11">The sequence shown here is derived from an EMBL/GenBank/DDBJ whole genome shotgun (WGS) entry which is preliminary data.</text>
</comment>
<evidence type="ECO:0000313" key="12">
    <source>
        <dbReference type="Proteomes" id="UP001139461"/>
    </source>
</evidence>
<proteinExistence type="inferred from homology"/>
<dbReference type="HAMAP" id="MF_01971">
    <property type="entry name" value="Kynurenine_monooxygenase"/>
    <property type="match status" value="1"/>
</dbReference>
<evidence type="ECO:0000256" key="3">
    <source>
        <dbReference type="ARBA" id="ARBA00022642"/>
    </source>
</evidence>
<comment type="catalytic activity">
    <reaction evidence="8 9">
        <text>L-kynurenine + NADPH + O2 + H(+) = 3-hydroxy-L-kynurenine + NADP(+) + H2O</text>
        <dbReference type="Rhea" id="RHEA:20545"/>
        <dbReference type="ChEBI" id="CHEBI:15377"/>
        <dbReference type="ChEBI" id="CHEBI:15378"/>
        <dbReference type="ChEBI" id="CHEBI:15379"/>
        <dbReference type="ChEBI" id="CHEBI:57783"/>
        <dbReference type="ChEBI" id="CHEBI:57959"/>
        <dbReference type="ChEBI" id="CHEBI:58125"/>
        <dbReference type="ChEBI" id="CHEBI:58349"/>
        <dbReference type="EC" id="1.14.13.9"/>
    </reaction>
</comment>
<evidence type="ECO:0000256" key="4">
    <source>
        <dbReference type="ARBA" id="ARBA00022827"/>
    </source>
</evidence>
<feature type="domain" description="FAD-binding" evidence="10">
    <location>
        <begin position="298"/>
        <end position="330"/>
    </location>
</feature>
<dbReference type="FunFam" id="3.50.50.60:FF:000185">
    <property type="entry name" value="Kynurenine 3-monooxygenase"/>
    <property type="match status" value="1"/>
</dbReference>
<dbReference type="GO" id="GO:0004502">
    <property type="term" value="F:kynurenine 3-monooxygenase activity"/>
    <property type="evidence" value="ECO:0007669"/>
    <property type="project" value="UniProtKB-UniRule"/>
</dbReference>
<comment type="similarity">
    <text evidence="9">Belongs to the aromatic-ring hydroxylase family. KMO subfamily.</text>
</comment>
<keyword evidence="3 9" id="KW-0662">Pyridine nucleotide biosynthesis</keyword>
<keyword evidence="6 9" id="KW-0560">Oxidoreductase</keyword>
<comment type="pathway">
    <text evidence="9">Cofactor biosynthesis; NAD(+) biosynthesis; quinolinate from L-kynurenine: step 1/3.</text>
</comment>
<dbReference type="PANTHER" id="PTHR46028:SF2">
    <property type="entry name" value="KYNURENINE 3-MONOOXYGENASE"/>
    <property type="match status" value="1"/>
</dbReference>
<dbReference type="InterPro" id="IPR002938">
    <property type="entry name" value="FAD-bd"/>
</dbReference>
<dbReference type="AlphaFoldDB" id="A0A9X1U239"/>
<dbReference type="Gene3D" id="3.50.50.60">
    <property type="entry name" value="FAD/NAD(P)-binding domain"/>
    <property type="match status" value="1"/>
</dbReference>
<evidence type="ECO:0000313" key="11">
    <source>
        <dbReference type="EMBL" id="MCG2418158.1"/>
    </source>
</evidence>
<dbReference type="GO" id="GO:0043420">
    <property type="term" value="P:anthranilate metabolic process"/>
    <property type="evidence" value="ECO:0007669"/>
    <property type="project" value="UniProtKB-UniRule"/>
</dbReference>
<comment type="function">
    <text evidence="9">Catalyzes the hydroxylation of L-kynurenine (L-Kyn) to form 3-hydroxy-L-kynurenine (L-3OHKyn). Required for synthesis of quinolinic acid.</text>
</comment>
<keyword evidence="2 9" id="KW-0285">Flavoprotein</keyword>
<dbReference type="Proteomes" id="UP001139461">
    <property type="component" value="Unassembled WGS sequence"/>
</dbReference>
<dbReference type="SUPFAM" id="SSF51905">
    <property type="entry name" value="FAD/NAD(P)-binding domain"/>
    <property type="match status" value="1"/>
</dbReference>
<dbReference type="InterPro" id="IPR036188">
    <property type="entry name" value="FAD/NAD-bd_sf"/>
</dbReference>
<dbReference type="EMBL" id="JAIRBA010000005">
    <property type="protein sequence ID" value="MCG2418158.1"/>
    <property type="molecule type" value="Genomic_DNA"/>
</dbReference>
<dbReference type="GO" id="GO:0071949">
    <property type="term" value="F:FAD binding"/>
    <property type="evidence" value="ECO:0007669"/>
    <property type="project" value="InterPro"/>
</dbReference>
<dbReference type="PANTHER" id="PTHR46028">
    <property type="entry name" value="KYNURENINE 3-MONOOXYGENASE"/>
    <property type="match status" value="1"/>
</dbReference>
<keyword evidence="12" id="KW-1185">Reference proteome</keyword>
<keyword evidence="7 9" id="KW-0503">Monooxygenase</keyword>
<dbReference type="Pfam" id="PF01494">
    <property type="entry name" value="FAD_binding_3"/>
    <property type="match status" value="2"/>
</dbReference>
<evidence type="ECO:0000256" key="1">
    <source>
        <dbReference type="ARBA" id="ARBA00001974"/>
    </source>
</evidence>
<evidence type="ECO:0000256" key="6">
    <source>
        <dbReference type="ARBA" id="ARBA00023002"/>
    </source>
</evidence>
<dbReference type="InterPro" id="IPR027545">
    <property type="entry name" value="Kynurenine_monooxygenase"/>
</dbReference>
<evidence type="ECO:0000256" key="9">
    <source>
        <dbReference type="HAMAP-Rule" id="MF_01971"/>
    </source>
</evidence>
<reference evidence="11" key="1">
    <citation type="submission" date="2021-09" db="EMBL/GenBank/DDBJ databases">
        <title>Genome of Aequorivita sp. strain F47161.</title>
        <authorList>
            <person name="Wang Y."/>
        </authorList>
    </citation>
    <scope>NUCLEOTIDE SEQUENCE</scope>
    <source>
        <strain evidence="11">F47161</strain>
    </source>
</reference>
<comment type="cofactor">
    <cofactor evidence="1 9">
        <name>FAD</name>
        <dbReference type="ChEBI" id="CHEBI:57692"/>
    </cofactor>
</comment>
<evidence type="ECO:0000256" key="5">
    <source>
        <dbReference type="ARBA" id="ARBA00022857"/>
    </source>
</evidence>
<evidence type="ECO:0000259" key="10">
    <source>
        <dbReference type="Pfam" id="PF01494"/>
    </source>
</evidence>
<dbReference type="GO" id="GO:0070189">
    <property type="term" value="P:kynurenine metabolic process"/>
    <property type="evidence" value="ECO:0007669"/>
    <property type="project" value="TreeGrafter"/>
</dbReference>
<dbReference type="GO" id="GO:0019805">
    <property type="term" value="P:quinolinate biosynthetic process"/>
    <property type="evidence" value="ECO:0007669"/>
    <property type="project" value="UniProtKB-UniRule"/>
</dbReference>
<gene>
    <name evidence="9" type="primary">kmo</name>
    <name evidence="11" type="ORF">K8089_03920</name>
</gene>
<evidence type="ECO:0000256" key="8">
    <source>
        <dbReference type="ARBA" id="ARBA00047818"/>
    </source>
</evidence>
<keyword evidence="4 9" id="KW-0274">FAD</keyword>
<dbReference type="GO" id="GO:0006569">
    <property type="term" value="P:L-tryptophan catabolic process"/>
    <property type="evidence" value="ECO:0007669"/>
    <property type="project" value="UniProtKB-UniRule"/>
</dbReference>
<evidence type="ECO:0000256" key="2">
    <source>
        <dbReference type="ARBA" id="ARBA00022630"/>
    </source>
</evidence>
<dbReference type="PRINTS" id="PR00420">
    <property type="entry name" value="RNGMNOXGNASE"/>
</dbReference>
<dbReference type="RefSeq" id="WP_237601973.1">
    <property type="nucleotide sequence ID" value="NZ_JAIRBA010000005.1"/>
</dbReference>
<feature type="domain" description="FAD-binding" evidence="10">
    <location>
        <begin position="6"/>
        <end position="175"/>
    </location>
</feature>
<organism evidence="11 12">
    <name type="scientific">Aequorivita vitellina</name>
    <dbReference type="NCBI Taxonomy" id="2874475"/>
    <lineage>
        <taxon>Bacteria</taxon>
        <taxon>Pseudomonadati</taxon>
        <taxon>Bacteroidota</taxon>
        <taxon>Flavobacteriia</taxon>
        <taxon>Flavobacteriales</taxon>
        <taxon>Flavobacteriaceae</taxon>
        <taxon>Aequorivita</taxon>
    </lineage>
</organism>
<name>A0A9X1U239_9FLAO</name>
<keyword evidence="5 9" id="KW-0521">NADP</keyword>
<accession>A0A9X1U239</accession>
<evidence type="ECO:0000256" key="7">
    <source>
        <dbReference type="ARBA" id="ARBA00023033"/>
    </source>
</evidence>
<sequence>MSKNQNILIIGAGLCGSLLALRLAQHGFNITLVEKRPDLRKVTLDAGRSINLALSDRGLRGLRLAGVEEAAKELLIPMTGRMIHEKSGKTFLSPYSGRKDEYINSVSRPGLNMLLLNEAEKMPNLKIIFNQTCKEVNYETPSATFEDFESGDETTYKADVIFGTDGAGSAVRASMINDKDFLLNISQQWLGHGYKELEIPATENNGYRTYKNALHIWPRGEDMLIALPNLNGSFTVTLFLPYKDSDYCFENLTTPQKVEEYFKKEFPDVLELIPNLTEVFFNNPVGAMGTVKCDPWHRFGKILLMGDAAHAMVPFYGQGMNASFEDVAVFDEVLNQYKDNLLSGKTSWETIFDDYEKVRKKDADAIGELAVDNFDEMKAHTGMELFQKKRKLETAFETEFPEEYYSKYSLVTFNESIPYSEAKKRGRAQDKAILGLLHDGKLPETMPLKEKLEAVKTQTEVILNANEKADYLKY</sequence>
<dbReference type="GO" id="GO:0019363">
    <property type="term" value="P:pyridine nucleotide biosynthetic process"/>
    <property type="evidence" value="ECO:0007669"/>
    <property type="project" value="UniProtKB-KW"/>
</dbReference>